<dbReference type="Proteomes" id="UP000011747">
    <property type="component" value="Unassembled WGS sequence"/>
</dbReference>
<dbReference type="GeneID" id="87582469"/>
<evidence type="ECO:0000313" key="2">
    <source>
        <dbReference type="Proteomes" id="UP000011747"/>
    </source>
</evidence>
<gene>
    <name evidence="1" type="ORF">HMPREF1015_00474</name>
</gene>
<comment type="caution">
    <text evidence="1">The sequence shown here is derived from an EMBL/GenBank/DDBJ whole genome shotgun (WGS) entry which is preliminary data.</text>
</comment>
<dbReference type="InterPro" id="IPR019642">
    <property type="entry name" value="DUF2507"/>
</dbReference>
<dbReference type="PATRIC" id="fig|665952.3.peg.3398"/>
<sequence length="141" mass="16536">MENHKDIIPQEPQSVSMFAYELYRDILLPEIFGKDTADIFYWAGKQLARKFPLLSIDEICSFFEEACWGTLQVIKEEKKELLFELSGPIVLRKFDIYSEPFFSLEAGFLAEQIQTQKNVTAEAIEEVHKRSKKVRLLVKWE</sequence>
<dbReference type="RefSeq" id="WP_003355572.1">
    <property type="nucleotide sequence ID" value="NZ_JH414764.1"/>
</dbReference>
<dbReference type="InterPro" id="IPR024096">
    <property type="entry name" value="NO_sig/Golgi_transp_ligand-bd"/>
</dbReference>
<dbReference type="AlphaFoldDB" id="G9QQA7"/>
<dbReference type="EMBL" id="ACWF01000160">
    <property type="protein sequence ID" value="EHL73084.1"/>
    <property type="molecule type" value="Genomic_DNA"/>
</dbReference>
<name>G9QQA7_9BACI</name>
<dbReference type="SUPFAM" id="SSF111126">
    <property type="entry name" value="Ligand-binding domain in the NO signalling and Golgi transport"/>
    <property type="match status" value="1"/>
</dbReference>
<dbReference type="HOGENOM" id="CLU_099404_0_0_9"/>
<protein>
    <recommendedName>
        <fullName evidence="3">DUF2507 domain-containing protein</fullName>
    </recommendedName>
</protein>
<organism evidence="1 2">
    <name type="scientific">Bacillus smithii 7_3_47FAA</name>
    <dbReference type="NCBI Taxonomy" id="665952"/>
    <lineage>
        <taxon>Bacteria</taxon>
        <taxon>Bacillati</taxon>
        <taxon>Bacillota</taxon>
        <taxon>Bacilli</taxon>
        <taxon>Bacillales</taxon>
        <taxon>Bacillaceae</taxon>
        <taxon>Bacillus</taxon>
    </lineage>
</organism>
<reference evidence="1 2" key="1">
    <citation type="submission" date="2011-09" db="EMBL/GenBank/DDBJ databases">
        <title>The Genome Sequence of Bacillus smithii 7_3_47FAA.</title>
        <authorList>
            <consortium name="The Broad Institute Genome Sequencing Platform"/>
            <person name="Earl A."/>
            <person name="Ward D."/>
            <person name="Feldgarden M."/>
            <person name="Gevers D."/>
            <person name="Daigneault M."/>
            <person name="Strauss J."/>
            <person name="Allen-Vercoe E."/>
            <person name="Young S.K."/>
            <person name="Zeng Q."/>
            <person name="Gargeya S."/>
            <person name="Fitzgerald M."/>
            <person name="Haas B."/>
            <person name="Abouelleil A."/>
            <person name="Alvarado L."/>
            <person name="Arachchi H.M."/>
            <person name="Berlin A."/>
            <person name="Brown A."/>
            <person name="Chapman S.B."/>
            <person name="Chen Z."/>
            <person name="Dunbar C."/>
            <person name="Freedman E."/>
            <person name="Gearin G."/>
            <person name="Goldberg J."/>
            <person name="Griggs A."/>
            <person name="Gujja S."/>
            <person name="Heiman D."/>
            <person name="Howarth C."/>
            <person name="Larson L."/>
            <person name="Lui A."/>
            <person name="MacDonald P.J.P."/>
            <person name="Montmayeur A."/>
            <person name="Murphy C."/>
            <person name="Neiman D."/>
            <person name="Pearson M."/>
            <person name="Priest M."/>
            <person name="Roberts A."/>
            <person name="Saif S."/>
            <person name="Shea T."/>
            <person name="Shenoy N."/>
            <person name="Sisk P."/>
            <person name="Stolte C."/>
            <person name="Sykes S."/>
            <person name="Wortman J."/>
            <person name="Nusbaum C."/>
            <person name="Birren B."/>
        </authorList>
    </citation>
    <scope>NUCLEOTIDE SEQUENCE [LARGE SCALE GENOMIC DNA]</scope>
    <source>
        <strain evidence="1 2">7_3_47FAA</strain>
    </source>
</reference>
<evidence type="ECO:0008006" key="3">
    <source>
        <dbReference type="Google" id="ProtNLM"/>
    </source>
</evidence>
<dbReference type="Pfam" id="PF10702">
    <property type="entry name" value="DUF2507"/>
    <property type="match status" value="1"/>
</dbReference>
<keyword evidence="2" id="KW-1185">Reference proteome</keyword>
<proteinExistence type="predicted"/>
<evidence type="ECO:0000313" key="1">
    <source>
        <dbReference type="EMBL" id="EHL73084.1"/>
    </source>
</evidence>
<accession>G9QQA7</accession>
<dbReference type="Gene3D" id="3.30.1380.20">
    <property type="entry name" value="Trafficking protein particle complex subunit 3"/>
    <property type="match status" value="1"/>
</dbReference>